<feature type="transmembrane region" description="Helical" evidence="1">
    <location>
        <begin position="6"/>
        <end position="30"/>
    </location>
</feature>
<dbReference type="InterPro" id="IPR029787">
    <property type="entry name" value="Nucleotide_cyclase"/>
</dbReference>
<dbReference type="GO" id="GO:0043709">
    <property type="term" value="P:cell adhesion involved in single-species biofilm formation"/>
    <property type="evidence" value="ECO:0007669"/>
    <property type="project" value="TreeGrafter"/>
</dbReference>
<organism evidence="3 4">
    <name type="scientific">Anaerovirgula multivorans</name>
    <dbReference type="NCBI Taxonomy" id="312168"/>
    <lineage>
        <taxon>Bacteria</taxon>
        <taxon>Bacillati</taxon>
        <taxon>Bacillota</taxon>
        <taxon>Clostridia</taxon>
        <taxon>Peptostreptococcales</taxon>
        <taxon>Natronincolaceae</taxon>
        <taxon>Anaerovirgula</taxon>
    </lineage>
</organism>
<evidence type="ECO:0000259" key="2">
    <source>
        <dbReference type="PROSITE" id="PS50887"/>
    </source>
</evidence>
<dbReference type="Pfam" id="PF00990">
    <property type="entry name" value="GGDEF"/>
    <property type="match status" value="1"/>
</dbReference>
<dbReference type="FunFam" id="3.30.70.270:FF:000001">
    <property type="entry name" value="Diguanylate cyclase domain protein"/>
    <property type="match status" value="1"/>
</dbReference>
<dbReference type="PANTHER" id="PTHR45138:SF9">
    <property type="entry name" value="DIGUANYLATE CYCLASE DGCM-RELATED"/>
    <property type="match status" value="1"/>
</dbReference>
<dbReference type="PANTHER" id="PTHR45138">
    <property type="entry name" value="REGULATORY COMPONENTS OF SENSORY TRANSDUCTION SYSTEM"/>
    <property type="match status" value="1"/>
</dbReference>
<dbReference type="CDD" id="cd01949">
    <property type="entry name" value="GGDEF"/>
    <property type="match status" value="1"/>
</dbReference>
<reference evidence="3 4" key="1">
    <citation type="submission" date="2017-06" db="EMBL/GenBank/DDBJ databases">
        <authorList>
            <person name="Kim H.J."/>
            <person name="Triplett B.A."/>
        </authorList>
    </citation>
    <scope>NUCLEOTIDE SEQUENCE [LARGE SCALE GENOMIC DNA]</scope>
    <source>
        <strain evidence="3 4">SCA</strain>
    </source>
</reference>
<dbReference type="GO" id="GO:1902201">
    <property type="term" value="P:negative regulation of bacterial-type flagellum-dependent cell motility"/>
    <property type="evidence" value="ECO:0007669"/>
    <property type="project" value="TreeGrafter"/>
</dbReference>
<keyword evidence="1" id="KW-0812">Transmembrane</keyword>
<sequence>MNNKSSVLLIISIILIIVLGSTSLSIVYIVKTIENDARTINDLGIIRGSIQRLVKLELSDIVNDELINKIDAGIFYFSDDKDSSENSNNDMINSIGKIADLWAELIEAINEYRSGPTESNRSILLEISEELWIYTDNAVSSMQWTTENRIRNFRTLFPLLIINLLLMITITMLIKRYVRDQLENKINFDPLTEVYNRQFFYQSFKKEIEKSQRYQRHLTFIIFDIDHFKKVNDSYGHDVGDLVLKELCKVCESSIRKSDILARIGGEEFAIIAPETSISSGVVLAEKIRKVVEKHSFEKISQITISLGITQFIAGDTIDDIFKRADVALYKAKNNGRNKLEIEL</sequence>
<dbReference type="InterPro" id="IPR043128">
    <property type="entry name" value="Rev_trsase/Diguanyl_cyclase"/>
</dbReference>
<protein>
    <submittedName>
        <fullName evidence="3">Diguanylate cyclase (GGDEF) domain-containing protein</fullName>
    </submittedName>
</protein>
<gene>
    <name evidence="3" type="ORF">SAMN05446037_10142</name>
</gene>
<dbReference type="InterPro" id="IPR050469">
    <property type="entry name" value="Diguanylate_Cyclase"/>
</dbReference>
<dbReference type="GO" id="GO:0052621">
    <property type="term" value="F:diguanylate cyclase activity"/>
    <property type="evidence" value="ECO:0007669"/>
    <property type="project" value="TreeGrafter"/>
</dbReference>
<name>A0A239FR46_9FIRM</name>
<dbReference type="GO" id="GO:0005886">
    <property type="term" value="C:plasma membrane"/>
    <property type="evidence" value="ECO:0007669"/>
    <property type="project" value="TreeGrafter"/>
</dbReference>
<keyword evidence="4" id="KW-1185">Reference proteome</keyword>
<dbReference type="NCBIfam" id="TIGR00254">
    <property type="entry name" value="GGDEF"/>
    <property type="match status" value="1"/>
</dbReference>
<evidence type="ECO:0000313" key="3">
    <source>
        <dbReference type="EMBL" id="SNS59249.1"/>
    </source>
</evidence>
<dbReference type="Gene3D" id="3.30.70.270">
    <property type="match status" value="1"/>
</dbReference>
<dbReference type="InterPro" id="IPR000160">
    <property type="entry name" value="GGDEF_dom"/>
</dbReference>
<dbReference type="Proteomes" id="UP000198304">
    <property type="component" value="Unassembled WGS sequence"/>
</dbReference>
<proteinExistence type="predicted"/>
<dbReference type="AlphaFoldDB" id="A0A239FR46"/>
<keyword evidence="1" id="KW-0472">Membrane</keyword>
<evidence type="ECO:0000256" key="1">
    <source>
        <dbReference type="SAM" id="Phobius"/>
    </source>
</evidence>
<evidence type="ECO:0000313" key="4">
    <source>
        <dbReference type="Proteomes" id="UP000198304"/>
    </source>
</evidence>
<dbReference type="SMART" id="SM00267">
    <property type="entry name" value="GGDEF"/>
    <property type="match status" value="1"/>
</dbReference>
<feature type="transmembrane region" description="Helical" evidence="1">
    <location>
        <begin position="156"/>
        <end position="174"/>
    </location>
</feature>
<dbReference type="SUPFAM" id="SSF55073">
    <property type="entry name" value="Nucleotide cyclase"/>
    <property type="match status" value="1"/>
</dbReference>
<feature type="domain" description="GGDEF" evidence="2">
    <location>
        <begin position="216"/>
        <end position="344"/>
    </location>
</feature>
<keyword evidence="1" id="KW-1133">Transmembrane helix</keyword>
<dbReference type="EMBL" id="FZOJ01000014">
    <property type="protein sequence ID" value="SNS59249.1"/>
    <property type="molecule type" value="Genomic_DNA"/>
</dbReference>
<dbReference type="RefSeq" id="WP_176431386.1">
    <property type="nucleotide sequence ID" value="NZ_FZOJ01000014.1"/>
</dbReference>
<accession>A0A239FR46</accession>
<dbReference type="PROSITE" id="PS50887">
    <property type="entry name" value="GGDEF"/>
    <property type="match status" value="1"/>
</dbReference>